<gene>
    <name evidence="1" type="ORF">GDO81_007481</name>
</gene>
<dbReference type="EMBL" id="WNYA01000003">
    <property type="protein sequence ID" value="KAG8580926.1"/>
    <property type="molecule type" value="Genomic_DNA"/>
</dbReference>
<dbReference type="Proteomes" id="UP000824782">
    <property type="component" value="Unassembled WGS sequence"/>
</dbReference>
<proteinExistence type="predicted"/>
<keyword evidence="2" id="KW-1185">Reference proteome</keyword>
<evidence type="ECO:0000313" key="2">
    <source>
        <dbReference type="Proteomes" id="UP000824782"/>
    </source>
</evidence>
<evidence type="ECO:0000313" key="1">
    <source>
        <dbReference type="EMBL" id="KAG8580926.1"/>
    </source>
</evidence>
<dbReference type="AlphaFoldDB" id="A0AAV7C8G5"/>
<accession>A0AAV7C8G5</accession>
<comment type="caution">
    <text evidence="1">The sequence shown here is derived from an EMBL/GenBank/DDBJ whole genome shotgun (WGS) entry which is preliminary data.</text>
</comment>
<reference evidence="1" key="1">
    <citation type="thesis" date="2020" institute="ProQuest LLC" country="789 East Eisenhower Parkway, Ann Arbor, MI, USA">
        <title>Comparative Genomics and Chromosome Evolution.</title>
        <authorList>
            <person name="Mudd A.B."/>
        </authorList>
    </citation>
    <scope>NUCLEOTIDE SEQUENCE</scope>
    <source>
        <strain evidence="1">237g6f4</strain>
        <tissue evidence="1">Blood</tissue>
    </source>
</reference>
<name>A0AAV7C8G5_ENGPU</name>
<organism evidence="1 2">
    <name type="scientific">Engystomops pustulosus</name>
    <name type="common">Tungara frog</name>
    <name type="synonym">Physalaemus pustulosus</name>
    <dbReference type="NCBI Taxonomy" id="76066"/>
    <lineage>
        <taxon>Eukaryota</taxon>
        <taxon>Metazoa</taxon>
        <taxon>Chordata</taxon>
        <taxon>Craniata</taxon>
        <taxon>Vertebrata</taxon>
        <taxon>Euteleostomi</taxon>
        <taxon>Amphibia</taxon>
        <taxon>Batrachia</taxon>
        <taxon>Anura</taxon>
        <taxon>Neobatrachia</taxon>
        <taxon>Hyloidea</taxon>
        <taxon>Leptodactylidae</taxon>
        <taxon>Leiuperinae</taxon>
        <taxon>Engystomops</taxon>
    </lineage>
</organism>
<protein>
    <submittedName>
        <fullName evidence="1">Uncharacterized protein</fullName>
    </submittedName>
</protein>
<sequence>MSSNVLKFPSEQICFSVLTPFAYPGKSPPIEIFLAKQGFAIVECQMYIKGYLLYPWLYSPPWTLGTMSVYCLFPLHQIHFPEHAVVLCASSIN</sequence>